<proteinExistence type="predicted"/>
<sequence>MRTNKMLASMSRDMEIVFEGPWFSSEEDEDRFFQAIYDLPQYSKIVGKGTSLYLELKLPIEEKTVGGLLQTFHRWNIDVSSLAVLKQFLPKSELWNS</sequence>
<protein>
    <submittedName>
        <fullName evidence="1">Uncharacterized protein</fullName>
    </submittedName>
</protein>
<gene>
    <name evidence="1" type="ORF">CF168_04805</name>
</gene>
<dbReference type="RefSeq" id="WP_089067158.1">
    <property type="nucleotide sequence ID" value="NZ_CP022358.1"/>
</dbReference>
<evidence type="ECO:0000313" key="2">
    <source>
        <dbReference type="Proteomes" id="UP000198367"/>
    </source>
</evidence>
<dbReference type="Proteomes" id="UP000198367">
    <property type="component" value="Chromosome"/>
</dbReference>
<evidence type="ECO:0000313" key="1">
    <source>
        <dbReference type="EMBL" id="ASK68247.1"/>
    </source>
</evidence>
<dbReference type="AlphaFoldDB" id="A0A220UJA3"/>
<accession>A0A220UJA3</accession>
<name>A0A220UJA3_9GAMM</name>
<dbReference type="EMBL" id="CP022358">
    <property type="protein sequence ID" value="ASK68247.1"/>
    <property type="molecule type" value="Genomic_DNA"/>
</dbReference>
<organism evidence="1 2">
    <name type="scientific">Shewanella bicestrii</name>
    <dbReference type="NCBI Taxonomy" id="2018305"/>
    <lineage>
        <taxon>Bacteria</taxon>
        <taxon>Pseudomonadati</taxon>
        <taxon>Pseudomonadota</taxon>
        <taxon>Gammaproteobacteria</taxon>
        <taxon>Alteromonadales</taxon>
        <taxon>Shewanellaceae</taxon>
        <taxon>Shewanella</taxon>
    </lineage>
</organism>
<reference evidence="1 2" key="1">
    <citation type="submission" date="2017-07" db="EMBL/GenBank/DDBJ databases">
        <title>Phenotypical and genomic characterization of a clinical isolate of Shewanella bicestrii sp. nov. producing an extended-spectrum beta-lactamase and a new oxacillinase variant.</title>
        <authorList>
            <person name="Jousset A.B."/>
            <person name="Bonnin R.A."/>
            <person name="Girlich D."/>
            <person name="Dabos L."/>
            <person name="Potron A."/>
            <person name="Dortet L."/>
            <person name="Glaser P."/>
            <person name="Naas T."/>
        </authorList>
    </citation>
    <scope>NUCLEOTIDE SEQUENCE [LARGE SCALE GENOMIC DNA]</scope>
    <source>
        <strain evidence="1 2">JAB-1</strain>
    </source>
</reference>
<dbReference type="KEGG" id="sbj:CF168_04805"/>
<keyword evidence="2" id="KW-1185">Reference proteome</keyword>